<dbReference type="InterPro" id="IPR015373">
    <property type="entry name" value="Interferon/interleukin_rcp_dom"/>
</dbReference>
<evidence type="ECO:0000256" key="6">
    <source>
        <dbReference type="SAM" id="Phobius"/>
    </source>
</evidence>
<dbReference type="CDD" id="cd00063">
    <property type="entry name" value="FN3"/>
    <property type="match status" value="1"/>
</dbReference>
<evidence type="ECO:0000259" key="8">
    <source>
        <dbReference type="Pfam" id="PF09294"/>
    </source>
</evidence>
<evidence type="ECO:0000256" key="5">
    <source>
        <dbReference type="SAM" id="MobiDB-lite"/>
    </source>
</evidence>
<evidence type="ECO:0000256" key="2">
    <source>
        <dbReference type="ARBA" id="ARBA00022729"/>
    </source>
</evidence>
<protein>
    <recommendedName>
        <fullName evidence="11">Interleukin 20 receptor, alpha</fullName>
    </recommendedName>
</protein>
<dbReference type="AlphaFoldDB" id="A0A673BZM0"/>
<evidence type="ECO:0000259" key="7">
    <source>
        <dbReference type="Pfam" id="PF01108"/>
    </source>
</evidence>
<evidence type="ECO:0000256" key="3">
    <source>
        <dbReference type="ARBA" id="ARBA00023157"/>
    </source>
</evidence>
<organism evidence="9 10">
    <name type="scientific">Sphaeramia orbicularis</name>
    <name type="common">orbiculate cardinalfish</name>
    <dbReference type="NCBI Taxonomy" id="375764"/>
    <lineage>
        <taxon>Eukaryota</taxon>
        <taxon>Metazoa</taxon>
        <taxon>Chordata</taxon>
        <taxon>Craniata</taxon>
        <taxon>Vertebrata</taxon>
        <taxon>Euteleostomi</taxon>
        <taxon>Actinopterygii</taxon>
        <taxon>Neopterygii</taxon>
        <taxon>Teleostei</taxon>
        <taxon>Neoteleostei</taxon>
        <taxon>Acanthomorphata</taxon>
        <taxon>Gobiaria</taxon>
        <taxon>Kurtiformes</taxon>
        <taxon>Apogonoidei</taxon>
        <taxon>Apogonidae</taxon>
        <taxon>Apogoninae</taxon>
        <taxon>Sphaeramia</taxon>
    </lineage>
</organism>
<dbReference type="InterPro" id="IPR036116">
    <property type="entry name" value="FN3_sf"/>
</dbReference>
<evidence type="ECO:0008006" key="11">
    <source>
        <dbReference type="Google" id="ProtNLM"/>
    </source>
</evidence>
<sequence length="551" mass="62199">MCQMVWAKLKHPINVTFSSVNLRNVLQWSPGNGTPPEAHYTVQYAIYGDSVLGSKGKRLHWRSVRLCTEIVRNWCDLTNETWDLEEGYYAKVRAVGRKGTSKWALTQSRFDPKTGTDLGPPLVSVEIENMTAIITMRGPMRYVPNNQTPAVPMATIYPQMIYNLSVLNTYSDQIRHFSVVSHKYTYHLLDYSTEYCFSARARFLAMPTHCLSSAWHCITTPEDPVITQLKRIVVGIVVPSVCICFLVVGGYVLYHYLTGKDQKNPYFLLPLDTKEHKSDPASIRQVPHDPDLPPSYARQHPETPPPPEEPWDDLSVAYGCVGVNPQVNFGGEGENMELSSEGGEVLLNHTHESVRPFQGANSGAVDKEREERPGLFLNKNPQTGLFDLALNLLSSNEEGMEEEVNRKVMGRRTDGSESEKVALLSAYASQNIRAMPAPRCNQLELLPYDVLRSAEMQEMEGEGALTVKWDPESRRIVFPEVDFREETGLDQLESKTEMLRREGEEEVNRELRLENVFIRQESGEEAGGQVAKETGEEGDILTKWNLVISMD</sequence>
<reference evidence="9" key="1">
    <citation type="submission" date="2019-06" db="EMBL/GenBank/DDBJ databases">
        <authorList>
            <consortium name="Wellcome Sanger Institute Data Sharing"/>
        </authorList>
    </citation>
    <scope>NUCLEOTIDE SEQUENCE [LARGE SCALE GENOMIC DNA]</scope>
</reference>
<dbReference type="Gene3D" id="2.60.40.10">
    <property type="entry name" value="Immunoglobulins"/>
    <property type="match status" value="2"/>
</dbReference>
<dbReference type="InterPro" id="IPR050650">
    <property type="entry name" value="Type-II_Cytokine-TF_Rcpt"/>
</dbReference>
<dbReference type="GO" id="GO:0005886">
    <property type="term" value="C:plasma membrane"/>
    <property type="evidence" value="ECO:0007669"/>
    <property type="project" value="TreeGrafter"/>
</dbReference>
<reference evidence="9" key="2">
    <citation type="submission" date="2025-08" db="UniProtKB">
        <authorList>
            <consortium name="Ensembl"/>
        </authorList>
    </citation>
    <scope>IDENTIFICATION</scope>
</reference>
<proteinExistence type="inferred from homology"/>
<dbReference type="InParanoid" id="A0A673BZM0"/>
<dbReference type="GO" id="GO:0004896">
    <property type="term" value="F:cytokine receptor activity"/>
    <property type="evidence" value="ECO:0007669"/>
    <property type="project" value="TreeGrafter"/>
</dbReference>
<comment type="similarity">
    <text evidence="1">Belongs to the type II cytokine receptor family.</text>
</comment>
<evidence type="ECO:0000313" key="9">
    <source>
        <dbReference type="Ensembl" id="ENSSORP00005047205.1"/>
    </source>
</evidence>
<accession>A0A673BZM0</accession>
<reference evidence="9" key="3">
    <citation type="submission" date="2025-09" db="UniProtKB">
        <authorList>
            <consortium name="Ensembl"/>
        </authorList>
    </citation>
    <scope>IDENTIFICATION</scope>
</reference>
<dbReference type="FunCoup" id="A0A673BZM0">
    <property type="interactions" value="340"/>
</dbReference>
<dbReference type="FunFam" id="2.60.40.10:FF:000348">
    <property type="entry name" value="Interleukin 20 receptor subunit alpha"/>
    <property type="match status" value="1"/>
</dbReference>
<gene>
    <name evidence="9" type="primary">il20ra</name>
</gene>
<keyword evidence="10" id="KW-1185">Reference proteome</keyword>
<evidence type="ECO:0000256" key="1">
    <source>
        <dbReference type="ARBA" id="ARBA00005399"/>
    </source>
</evidence>
<dbReference type="InterPro" id="IPR003961">
    <property type="entry name" value="FN3_dom"/>
</dbReference>
<keyword evidence="6" id="KW-1133">Transmembrane helix</keyword>
<name>A0A673BZM0_9TELE</name>
<dbReference type="Ensembl" id="ENSSORT00005048378.1">
    <property type="protein sequence ID" value="ENSSORP00005047205.1"/>
    <property type="gene ID" value="ENSSORG00005021591.1"/>
</dbReference>
<feature type="region of interest" description="Disordered" evidence="5">
    <location>
        <begin position="278"/>
        <end position="313"/>
    </location>
</feature>
<keyword evidence="6" id="KW-0812">Transmembrane</keyword>
<evidence type="ECO:0000313" key="10">
    <source>
        <dbReference type="Proteomes" id="UP000472271"/>
    </source>
</evidence>
<evidence type="ECO:0000256" key="4">
    <source>
        <dbReference type="ARBA" id="ARBA00023170"/>
    </source>
</evidence>
<dbReference type="PANTHER" id="PTHR20859">
    <property type="entry name" value="INTERFERON/INTERLEUKIN RECEPTOR"/>
    <property type="match status" value="1"/>
</dbReference>
<dbReference type="SUPFAM" id="SSF49265">
    <property type="entry name" value="Fibronectin type III"/>
    <property type="match status" value="2"/>
</dbReference>
<dbReference type="Proteomes" id="UP000472271">
    <property type="component" value="Chromosome 24"/>
</dbReference>
<dbReference type="InterPro" id="IPR013783">
    <property type="entry name" value="Ig-like_fold"/>
</dbReference>
<keyword evidence="4" id="KW-0675">Receptor</keyword>
<keyword evidence="6" id="KW-0472">Membrane</keyword>
<dbReference type="PANTHER" id="PTHR20859:SF86">
    <property type="entry name" value="INTERLEUKIN-20 RECEPTOR SUBUNIT ALPHA"/>
    <property type="match status" value="1"/>
</dbReference>
<feature type="domain" description="Interferon/interleukin receptor" evidence="8">
    <location>
        <begin position="116"/>
        <end position="221"/>
    </location>
</feature>
<keyword evidence="2" id="KW-0732">Signal</keyword>
<dbReference type="Pfam" id="PF01108">
    <property type="entry name" value="Tissue_fac"/>
    <property type="match status" value="1"/>
</dbReference>
<feature type="domain" description="Fibronectin type-III" evidence="7">
    <location>
        <begin position="7"/>
        <end position="103"/>
    </location>
</feature>
<dbReference type="Pfam" id="PF09294">
    <property type="entry name" value="Interfer-bind"/>
    <property type="match status" value="1"/>
</dbReference>
<feature type="transmembrane region" description="Helical" evidence="6">
    <location>
        <begin position="232"/>
        <end position="254"/>
    </location>
</feature>
<keyword evidence="3" id="KW-1015">Disulfide bond</keyword>